<dbReference type="InterPro" id="IPR011993">
    <property type="entry name" value="PH-like_dom_sf"/>
</dbReference>
<dbReference type="Gene3D" id="2.30.29.30">
    <property type="entry name" value="Pleckstrin-homology domain (PH domain)/Phosphotyrosine-binding domain (PTB)"/>
    <property type="match status" value="1"/>
</dbReference>
<dbReference type="EMBL" id="GBRD01005209">
    <property type="protein sequence ID" value="JAG60612.1"/>
    <property type="molecule type" value="Transcribed_RNA"/>
</dbReference>
<dbReference type="GO" id="GO:0003729">
    <property type="term" value="F:mRNA binding"/>
    <property type="evidence" value="ECO:0007669"/>
    <property type="project" value="TreeGrafter"/>
</dbReference>
<dbReference type="InterPro" id="IPR010334">
    <property type="entry name" value="Dcp1"/>
</dbReference>
<dbReference type="Pfam" id="PF06058">
    <property type="entry name" value="DCP1"/>
    <property type="match status" value="1"/>
</dbReference>
<evidence type="ECO:0000256" key="1">
    <source>
        <dbReference type="ARBA" id="ARBA00004496"/>
    </source>
</evidence>
<dbReference type="GO" id="GO:0006397">
    <property type="term" value="P:mRNA processing"/>
    <property type="evidence" value="ECO:0007669"/>
    <property type="project" value="UniProtKB-KW"/>
</dbReference>
<dbReference type="PANTHER" id="PTHR16290">
    <property type="entry name" value="TRANSCRIPTION FACTOR SMIF DECAPPING ENZYME DCP1"/>
    <property type="match status" value="1"/>
</dbReference>
<protein>
    <recommendedName>
        <fullName evidence="7">mRNA-decapping enzyme C-terminal domain-containing protein</fullName>
    </recommendedName>
</protein>
<dbReference type="SUPFAM" id="SSF50729">
    <property type="entry name" value="PH domain-like"/>
    <property type="match status" value="1"/>
</dbReference>
<dbReference type="InterPro" id="IPR031953">
    <property type="entry name" value="mRNA_decap_C"/>
</dbReference>
<dbReference type="CDD" id="cd09804">
    <property type="entry name" value="Dcp1"/>
    <property type="match status" value="1"/>
</dbReference>
<evidence type="ECO:0000313" key="8">
    <source>
        <dbReference type="EMBL" id="JAG60612.1"/>
    </source>
</evidence>
<dbReference type="GO" id="GO:0031087">
    <property type="term" value="P:deadenylation-independent decapping of nuclear-transcribed mRNA"/>
    <property type="evidence" value="ECO:0007669"/>
    <property type="project" value="TreeGrafter"/>
</dbReference>
<evidence type="ECO:0000256" key="4">
    <source>
        <dbReference type="ARBA" id="ARBA00022664"/>
    </source>
</evidence>
<dbReference type="Pfam" id="PF16741">
    <property type="entry name" value="mRNA_decap_C"/>
    <property type="match status" value="1"/>
</dbReference>
<evidence type="ECO:0000256" key="2">
    <source>
        <dbReference type="ARBA" id="ARBA00008778"/>
    </source>
</evidence>
<evidence type="ECO:0000256" key="6">
    <source>
        <dbReference type="SAM" id="MobiDB-lite"/>
    </source>
</evidence>
<dbReference type="GO" id="GO:0000932">
    <property type="term" value="C:P-body"/>
    <property type="evidence" value="ECO:0007669"/>
    <property type="project" value="TreeGrafter"/>
</dbReference>
<proteinExistence type="inferred from homology"/>
<evidence type="ECO:0000256" key="3">
    <source>
        <dbReference type="ARBA" id="ARBA00022490"/>
    </source>
</evidence>
<keyword evidence="3" id="KW-0963">Cytoplasm</keyword>
<sequence length="400" mass="44461">MAKSESMSMNVSSLKLKDPYFKEILDMAGHVVLYNYNPDIQNWEKTEVEGAFFVYSRTTEPQYYALIMNRLNTTNHIEHIDENVELQRHEPFILLKNSKGTIHGIWFYDREECGRMATLLERLSSEIAQSKNIHLKTNNSAPTSEAETNKRVMDFFARAGGKAPMGRPPPPMATINMSEVNPLVQRLLSSTSNPVQTVEEIEKRQKVGPSQSEERPGGMTSHMSSQPSGPIAIQRQVSEPTPPKSLENGLSYLRISNDSPTQISSSIPTQHFFNSSLRQATSPNPTTDLPLEVSVLERAVIDPPPISKPALLPPVMFTSNIRQEDPPMNLLMVSTPHDGTLGLQPPNSYQPPGAGGGEPALSPLTKPQLLQAVNYLLKNDADFLNKLHEAYVKSFVDMVS</sequence>
<dbReference type="PANTHER" id="PTHR16290:SF0">
    <property type="entry name" value="DECAPPING PROTEIN 1, ISOFORM A"/>
    <property type="match status" value="1"/>
</dbReference>
<dbReference type="AlphaFoldDB" id="A0A0K8T511"/>
<name>A0A0K8T511_LYGHE</name>
<dbReference type="GO" id="GO:0000290">
    <property type="term" value="P:deadenylation-dependent decapping of nuclear-transcribed mRNA"/>
    <property type="evidence" value="ECO:0007669"/>
    <property type="project" value="InterPro"/>
</dbReference>
<dbReference type="Gene3D" id="6.10.140.2030">
    <property type="match status" value="1"/>
</dbReference>
<reference evidence="8" key="1">
    <citation type="submission" date="2014-09" db="EMBL/GenBank/DDBJ databases">
        <authorList>
            <person name="Magalhaes I.L.F."/>
            <person name="Oliveira U."/>
            <person name="Santos F.R."/>
            <person name="Vidigal T.H.D.A."/>
            <person name="Brescovit A.D."/>
            <person name="Santos A.J."/>
        </authorList>
    </citation>
    <scope>NUCLEOTIDE SEQUENCE</scope>
</reference>
<feature type="domain" description="mRNA-decapping enzyme C-terminal" evidence="7">
    <location>
        <begin position="362"/>
        <end position="396"/>
    </location>
</feature>
<feature type="region of interest" description="Disordered" evidence="6">
    <location>
        <begin position="190"/>
        <end position="230"/>
    </location>
</feature>
<dbReference type="GO" id="GO:0008047">
    <property type="term" value="F:enzyme activator activity"/>
    <property type="evidence" value="ECO:0007669"/>
    <property type="project" value="InterPro"/>
</dbReference>
<organism evidence="8">
    <name type="scientific">Lygus hesperus</name>
    <name type="common">Western plant bug</name>
    <dbReference type="NCBI Taxonomy" id="30085"/>
    <lineage>
        <taxon>Eukaryota</taxon>
        <taxon>Metazoa</taxon>
        <taxon>Ecdysozoa</taxon>
        <taxon>Arthropoda</taxon>
        <taxon>Hexapoda</taxon>
        <taxon>Insecta</taxon>
        <taxon>Pterygota</taxon>
        <taxon>Neoptera</taxon>
        <taxon>Paraneoptera</taxon>
        <taxon>Hemiptera</taxon>
        <taxon>Heteroptera</taxon>
        <taxon>Panheteroptera</taxon>
        <taxon>Cimicomorpha</taxon>
        <taxon>Miridae</taxon>
        <taxon>Mirini</taxon>
        <taxon>Lygus</taxon>
    </lineage>
</organism>
<keyword evidence="4" id="KW-0507">mRNA processing</keyword>
<comment type="similarity">
    <text evidence="2">Belongs to the DCP1 family.</text>
</comment>
<comment type="subcellular location">
    <subcellularLocation>
        <location evidence="1">Cytoplasm</location>
    </subcellularLocation>
</comment>
<dbReference type="GO" id="GO:0000184">
    <property type="term" value="P:nuclear-transcribed mRNA catabolic process, nonsense-mediated decay"/>
    <property type="evidence" value="ECO:0007669"/>
    <property type="project" value="UniProtKB-KW"/>
</dbReference>
<evidence type="ECO:0000256" key="5">
    <source>
        <dbReference type="ARBA" id="ARBA00023161"/>
    </source>
</evidence>
<accession>A0A0K8T511</accession>
<keyword evidence="5" id="KW-0866">Nonsense-mediated mRNA decay</keyword>
<evidence type="ECO:0000259" key="7">
    <source>
        <dbReference type="Pfam" id="PF16741"/>
    </source>
</evidence>